<evidence type="ECO:0000313" key="1">
    <source>
        <dbReference type="EMBL" id="NYD88927.1"/>
    </source>
</evidence>
<name>A0A7Y9FL55_9SPHN</name>
<protein>
    <submittedName>
        <fullName evidence="1">Uncharacterized protein</fullName>
    </submittedName>
</protein>
<dbReference type="AlphaFoldDB" id="A0A7Y9FL55"/>
<gene>
    <name evidence="1" type="ORF">HD841_000696</name>
</gene>
<accession>A0A7Y9FL55</accession>
<reference evidence="1 2" key="1">
    <citation type="submission" date="2020-08" db="EMBL/GenBank/DDBJ databases">
        <title>The Agave Microbiome: Exploring the role of microbial communities in plant adaptations to desert environments.</title>
        <authorList>
            <person name="Partida-Martinez L.P."/>
        </authorList>
    </citation>
    <scope>NUCLEOTIDE SEQUENCE [LARGE SCALE GENOMIC DNA]</scope>
    <source>
        <strain evidence="1 2">AS2.3</strain>
    </source>
</reference>
<comment type="caution">
    <text evidence="1">The sequence shown here is derived from an EMBL/GenBank/DDBJ whole genome shotgun (WGS) entry which is preliminary data.</text>
</comment>
<keyword evidence="2" id="KW-1185">Reference proteome</keyword>
<dbReference type="Proteomes" id="UP000517753">
    <property type="component" value="Unassembled WGS sequence"/>
</dbReference>
<organism evidence="1 2">
    <name type="scientific">Sphingomonas melonis</name>
    <dbReference type="NCBI Taxonomy" id="152682"/>
    <lineage>
        <taxon>Bacteria</taxon>
        <taxon>Pseudomonadati</taxon>
        <taxon>Pseudomonadota</taxon>
        <taxon>Alphaproteobacteria</taxon>
        <taxon>Sphingomonadales</taxon>
        <taxon>Sphingomonadaceae</taxon>
        <taxon>Sphingomonas</taxon>
    </lineage>
</organism>
<evidence type="ECO:0000313" key="2">
    <source>
        <dbReference type="Proteomes" id="UP000517753"/>
    </source>
</evidence>
<sequence length="52" mass="5446">MNQPISAACDMVRLRALLVEALAEADKCDVPAAAYIAAALDRLDDVISTASI</sequence>
<proteinExistence type="predicted"/>
<dbReference type="EMBL" id="JACCBY010000001">
    <property type="protein sequence ID" value="NYD88927.1"/>
    <property type="molecule type" value="Genomic_DNA"/>
</dbReference>